<dbReference type="VEuPathDB" id="ToxoDB:LOC34620178"/>
<gene>
    <name evidence="1" type="ORF">cyc_03496</name>
</gene>
<dbReference type="VEuPathDB" id="ToxoDB:cyc_03496"/>
<dbReference type="InParanoid" id="A0A1D3CXQ7"/>
<organism evidence="1 2">
    <name type="scientific">Cyclospora cayetanensis</name>
    <dbReference type="NCBI Taxonomy" id="88456"/>
    <lineage>
        <taxon>Eukaryota</taxon>
        <taxon>Sar</taxon>
        <taxon>Alveolata</taxon>
        <taxon>Apicomplexa</taxon>
        <taxon>Conoidasida</taxon>
        <taxon>Coccidia</taxon>
        <taxon>Eucoccidiorida</taxon>
        <taxon>Eimeriorina</taxon>
        <taxon>Eimeriidae</taxon>
        <taxon>Cyclospora</taxon>
    </lineage>
</organism>
<name>A0A1D3CXQ7_9EIME</name>
<comment type="caution">
    <text evidence="1">The sequence shown here is derived from an EMBL/GenBank/DDBJ whole genome shotgun (WGS) entry which is preliminary data.</text>
</comment>
<keyword evidence="2" id="KW-1185">Reference proteome</keyword>
<reference evidence="1 2" key="1">
    <citation type="journal article" date="2016" name="BMC Genomics">
        <title>Comparative genomics reveals Cyclospora cayetanensis possesses coccidia-like metabolism and invasion components but unique surface antigens.</title>
        <authorList>
            <person name="Liu S."/>
            <person name="Wang L."/>
            <person name="Zheng H."/>
            <person name="Xu Z."/>
            <person name="Roellig D.M."/>
            <person name="Li N."/>
            <person name="Frace M.A."/>
            <person name="Tang K."/>
            <person name="Arrowood M.J."/>
            <person name="Moss D.M."/>
            <person name="Zhang L."/>
            <person name="Feng Y."/>
            <person name="Xiao L."/>
        </authorList>
    </citation>
    <scope>NUCLEOTIDE SEQUENCE [LARGE SCALE GENOMIC DNA]</scope>
    <source>
        <strain evidence="1 2">CHN_HEN01</strain>
    </source>
</reference>
<sequence>MVRRPIRLQCLPLFVQRRGLHTACQIRARMGGSVFRIARAEVHGGSEASKPFQQGWQRSVAALPAPRLGLITPRVRQQQFQTLAFGHTSSRRGLHTPMAQLLLELPKAEGDTFVRKCTEAAATAAPPHGMADDFLSMASPPRAVELLSIFAKLGLSHPLAALLCGSQDTPTTLLSCVEGLSRLLHPQPDLLALFTKRLDAGVDSLGMKDLILGLCAAVRFKLPAYAETLQLRSPVLLKECLVGLEGLLGCIHTPSHVIHVALLLALLSVDEMHVIAAVLLSPQLAAALPSLPCSAICDFTQAAALCLFQLMGRGGVDETLQLQRQLLQCLDVSVQLLSRMQQRLSLRQRNILREILSRTVLVASEGDTRVALHHAGVREVYVDLGQQQHLFTGDLLEVLPGARLLQEAPPLIAAESFSLACIASHDLSGLYQHSLKVLPAISAQSRL</sequence>
<dbReference type="EMBL" id="JROU02001571">
    <property type="protein sequence ID" value="OEH75971.1"/>
    <property type="molecule type" value="Genomic_DNA"/>
</dbReference>
<accession>A0A1D3CXQ7</accession>
<protein>
    <submittedName>
        <fullName evidence="1">Uncharacterized protein</fullName>
    </submittedName>
</protein>
<dbReference type="AlphaFoldDB" id="A0A1D3CXQ7"/>
<evidence type="ECO:0000313" key="2">
    <source>
        <dbReference type="Proteomes" id="UP000095192"/>
    </source>
</evidence>
<evidence type="ECO:0000313" key="1">
    <source>
        <dbReference type="EMBL" id="OEH75971.1"/>
    </source>
</evidence>
<dbReference type="Proteomes" id="UP000095192">
    <property type="component" value="Unassembled WGS sequence"/>
</dbReference>
<proteinExistence type="predicted"/>